<dbReference type="AlphaFoldDB" id="A0A7C8UQ73"/>
<organism evidence="1 2">
    <name type="scientific">Orbilia oligospora</name>
    <name type="common">Nematode-trapping fungus</name>
    <name type="synonym">Arthrobotrys oligospora</name>
    <dbReference type="NCBI Taxonomy" id="2813651"/>
    <lineage>
        <taxon>Eukaryota</taxon>
        <taxon>Fungi</taxon>
        <taxon>Dikarya</taxon>
        <taxon>Ascomycota</taxon>
        <taxon>Pezizomycotina</taxon>
        <taxon>Orbiliomycetes</taxon>
        <taxon>Orbiliales</taxon>
        <taxon>Orbiliaceae</taxon>
        <taxon>Orbilia</taxon>
    </lineage>
</organism>
<evidence type="ECO:0000313" key="2">
    <source>
        <dbReference type="Proteomes" id="UP000472727"/>
    </source>
</evidence>
<reference evidence="1 2" key="1">
    <citation type="submission" date="2019-06" db="EMBL/GenBank/DDBJ databases">
        <authorList>
            <person name="Palmer J.M."/>
        </authorList>
    </citation>
    <scope>NUCLEOTIDE SEQUENCE [LARGE SCALE GENOMIC DNA]</scope>
    <source>
        <strain evidence="1 2">TWF106</strain>
    </source>
</reference>
<dbReference type="Proteomes" id="UP000472727">
    <property type="component" value="Unassembled WGS sequence"/>
</dbReference>
<dbReference type="EMBL" id="WIWS01000082">
    <property type="protein sequence ID" value="KAF3210035.1"/>
    <property type="molecule type" value="Genomic_DNA"/>
</dbReference>
<protein>
    <submittedName>
        <fullName evidence="1">Uncharacterized protein</fullName>
    </submittedName>
</protein>
<evidence type="ECO:0000313" key="1">
    <source>
        <dbReference type="EMBL" id="KAF3210035.1"/>
    </source>
</evidence>
<proteinExistence type="predicted"/>
<sequence length="67" mass="6968">MSQAIGMEGVLLLISATNSESAMRVGVYRSGSTDAIDGGRAPEIQKGNFQDKKPYAGLSLSLSASAY</sequence>
<gene>
    <name evidence="1" type="ORF">TWF106_010814</name>
</gene>
<name>A0A7C8UQ73_ORBOL</name>
<comment type="caution">
    <text evidence="1">The sequence shown here is derived from an EMBL/GenBank/DDBJ whole genome shotgun (WGS) entry which is preliminary data.</text>
</comment>
<accession>A0A7C8UQ73</accession>